<comment type="caution">
    <text evidence="9">The sequence shown here is derived from an EMBL/GenBank/DDBJ whole genome shotgun (WGS) entry which is preliminary data.</text>
</comment>
<protein>
    <recommendedName>
        <fullName evidence="4">GDP-mannose pyrophosphatase</fullName>
    </recommendedName>
    <alternativeName>
        <fullName evidence="6">GDP-mannose hydrolase</fullName>
    </alternativeName>
    <alternativeName>
        <fullName evidence="7">GDPMK</fullName>
    </alternativeName>
</protein>
<dbReference type="AlphaFoldDB" id="A0A931H0W3"/>
<dbReference type="GO" id="GO:0019693">
    <property type="term" value="P:ribose phosphate metabolic process"/>
    <property type="evidence" value="ECO:0007669"/>
    <property type="project" value="TreeGrafter"/>
</dbReference>
<dbReference type="PANTHER" id="PTHR11839">
    <property type="entry name" value="UDP/ADP-SUGAR PYROPHOSPHATASE"/>
    <property type="match status" value="1"/>
</dbReference>
<keyword evidence="10" id="KW-1185">Reference proteome</keyword>
<dbReference type="GO" id="GO:0005829">
    <property type="term" value="C:cytosol"/>
    <property type="evidence" value="ECO:0007669"/>
    <property type="project" value="TreeGrafter"/>
</dbReference>
<gene>
    <name evidence="9" type="ORF">I5803_00615</name>
</gene>
<proteinExistence type="inferred from homology"/>
<evidence type="ECO:0000256" key="4">
    <source>
        <dbReference type="ARBA" id="ARBA00016377"/>
    </source>
</evidence>
<dbReference type="Pfam" id="PF00293">
    <property type="entry name" value="NUDIX"/>
    <property type="match status" value="1"/>
</dbReference>
<evidence type="ECO:0000256" key="6">
    <source>
        <dbReference type="ARBA" id="ARBA00032162"/>
    </source>
</evidence>
<evidence type="ECO:0000256" key="5">
    <source>
        <dbReference type="ARBA" id="ARBA00022801"/>
    </source>
</evidence>
<evidence type="ECO:0000256" key="1">
    <source>
        <dbReference type="ARBA" id="ARBA00000847"/>
    </source>
</evidence>
<organism evidence="9 10">
    <name type="scientific">Caenimonas aquaedulcis</name>
    <dbReference type="NCBI Taxonomy" id="2793270"/>
    <lineage>
        <taxon>Bacteria</taxon>
        <taxon>Pseudomonadati</taxon>
        <taxon>Pseudomonadota</taxon>
        <taxon>Betaproteobacteria</taxon>
        <taxon>Burkholderiales</taxon>
        <taxon>Comamonadaceae</taxon>
        <taxon>Caenimonas</taxon>
    </lineage>
</organism>
<comment type="catalytic activity">
    <reaction evidence="1">
        <text>GDP-alpha-D-mannose + H2O = alpha-D-mannose 1-phosphate + GMP + 2 H(+)</text>
        <dbReference type="Rhea" id="RHEA:27978"/>
        <dbReference type="ChEBI" id="CHEBI:15377"/>
        <dbReference type="ChEBI" id="CHEBI:15378"/>
        <dbReference type="ChEBI" id="CHEBI:57527"/>
        <dbReference type="ChEBI" id="CHEBI:58115"/>
        <dbReference type="ChEBI" id="CHEBI:58409"/>
    </reaction>
</comment>
<evidence type="ECO:0000256" key="7">
    <source>
        <dbReference type="ARBA" id="ARBA00032272"/>
    </source>
</evidence>
<dbReference type="GO" id="GO:0016787">
    <property type="term" value="F:hydrolase activity"/>
    <property type="evidence" value="ECO:0007669"/>
    <property type="project" value="UniProtKB-KW"/>
</dbReference>
<dbReference type="InterPro" id="IPR020084">
    <property type="entry name" value="NUDIX_hydrolase_CS"/>
</dbReference>
<evidence type="ECO:0000259" key="8">
    <source>
        <dbReference type="PROSITE" id="PS51462"/>
    </source>
</evidence>
<evidence type="ECO:0000256" key="3">
    <source>
        <dbReference type="ARBA" id="ARBA00007275"/>
    </source>
</evidence>
<dbReference type="Proteomes" id="UP000651050">
    <property type="component" value="Unassembled WGS sequence"/>
</dbReference>
<name>A0A931H0W3_9BURK</name>
<dbReference type="PANTHER" id="PTHR11839:SF18">
    <property type="entry name" value="NUDIX HYDROLASE DOMAIN-CONTAINING PROTEIN"/>
    <property type="match status" value="1"/>
</dbReference>
<dbReference type="PROSITE" id="PS51462">
    <property type="entry name" value="NUDIX"/>
    <property type="match status" value="1"/>
</dbReference>
<dbReference type="PROSITE" id="PS00893">
    <property type="entry name" value="NUDIX_BOX"/>
    <property type="match status" value="1"/>
</dbReference>
<reference evidence="9" key="1">
    <citation type="submission" date="2020-11" db="EMBL/GenBank/DDBJ databases">
        <title>Bacterial whole genome sequence for Caenimonas sp. DR4.4.</title>
        <authorList>
            <person name="Le V."/>
            <person name="Ko S.-R."/>
            <person name="Ahn C.-Y."/>
            <person name="Oh H.-M."/>
        </authorList>
    </citation>
    <scope>NUCLEOTIDE SEQUENCE</scope>
    <source>
        <strain evidence="9">DR4.4</strain>
    </source>
</reference>
<dbReference type="InterPro" id="IPR000086">
    <property type="entry name" value="NUDIX_hydrolase_dom"/>
</dbReference>
<dbReference type="InterPro" id="IPR015797">
    <property type="entry name" value="NUDIX_hydrolase-like_dom_sf"/>
</dbReference>
<dbReference type="EMBL" id="JADWYS010000001">
    <property type="protein sequence ID" value="MBG9386511.1"/>
    <property type="molecule type" value="Genomic_DNA"/>
</dbReference>
<dbReference type="Gene3D" id="3.90.79.10">
    <property type="entry name" value="Nucleoside Triphosphate Pyrophosphohydrolase"/>
    <property type="match status" value="1"/>
</dbReference>
<evidence type="ECO:0000256" key="2">
    <source>
        <dbReference type="ARBA" id="ARBA00001946"/>
    </source>
</evidence>
<feature type="domain" description="Nudix hydrolase" evidence="8">
    <location>
        <begin position="45"/>
        <end position="178"/>
    </location>
</feature>
<accession>A0A931H0W3</accession>
<evidence type="ECO:0000313" key="9">
    <source>
        <dbReference type="EMBL" id="MBG9386511.1"/>
    </source>
</evidence>
<dbReference type="SUPFAM" id="SSF55811">
    <property type="entry name" value="Nudix"/>
    <property type="match status" value="1"/>
</dbReference>
<dbReference type="RefSeq" id="WP_196984493.1">
    <property type="nucleotide sequence ID" value="NZ_JADWYS010000001.1"/>
</dbReference>
<comment type="similarity">
    <text evidence="3">Belongs to the Nudix hydrolase family. NudK subfamily.</text>
</comment>
<evidence type="ECO:0000313" key="10">
    <source>
        <dbReference type="Proteomes" id="UP000651050"/>
    </source>
</evidence>
<sequence length="190" mass="21539">MSDDKHLIEEKVSSQEILKGRFLHAFRDVVRLPDGSETTREFVIHPGAVMVIPMLDDGRLVLERQFRYPMGRVMIEFPAGKLDPGEDILTCAKRELLEETGYVAREWARAGVLHPVISYSTEFIDVWFARGLTLTQATLDEGEFLEVFTATPAEVIDWCRTGALTDAKSLTGALWLQNVLSGVWKLDWRT</sequence>
<keyword evidence="5 9" id="KW-0378">Hydrolase</keyword>
<dbReference type="GO" id="GO:0006753">
    <property type="term" value="P:nucleoside phosphate metabolic process"/>
    <property type="evidence" value="ECO:0007669"/>
    <property type="project" value="TreeGrafter"/>
</dbReference>
<comment type="cofactor">
    <cofactor evidence="2">
        <name>Mg(2+)</name>
        <dbReference type="ChEBI" id="CHEBI:18420"/>
    </cofactor>
</comment>